<dbReference type="InterPro" id="IPR050273">
    <property type="entry name" value="GppA/Ppx_hydrolase"/>
</dbReference>
<dbReference type="InterPro" id="IPR003695">
    <property type="entry name" value="Ppx_GppA_N"/>
</dbReference>
<dbReference type="Gene3D" id="3.30.420.150">
    <property type="entry name" value="Exopolyphosphatase. Domain 2"/>
    <property type="match status" value="1"/>
</dbReference>
<feature type="domain" description="Ppx/GppA phosphatase N-terminal" evidence="2">
    <location>
        <begin position="21"/>
        <end position="306"/>
    </location>
</feature>
<dbReference type="EMBL" id="CP027806">
    <property type="protein sequence ID" value="AXJ02326.1"/>
    <property type="molecule type" value="Genomic_DNA"/>
</dbReference>
<reference evidence="4 5" key="1">
    <citation type="submission" date="2018-03" db="EMBL/GenBank/DDBJ databases">
        <title>Phenotypic and genomic properties of Cyclonatronum proteinivorum gen. nov., sp. nov., a haloalkaliphilic bacteroidete from soda lakes possessing Na+-translocating rhodopsin.</title>
        <authorList>
            <person name="Toshchakov S.V."/>
            <person name="Korzhenkov A."/>
            <person name="Samarov N.I."/>
            <person name="Kublanov I.V."/>
            <person name="Muntyan M.S."/>
            <person name="Sorokin D.Y."/>
        </authorList>
    </citation>
    <scope>NUCLEOTIDE SEQUENCE [LARGE SCALE GENOMIC DNA]</scope>
    <source>
        <strain evidence="4 5">Omega</strain>
    </source>
</reference>
<dbReference type="InterPro" id="IPR003607">
    <property type="entry name" value="HD/PDEase_dom"/>
</dbReference>
<keyword evidence="1" id="KW-0378">Hydrolase</keyword>
<dbReference type="InterPro" id="IPR048950">
    <property type="entry name" value="Ppx_GppA_C"/>
</dbReference>
<dbReference type="GO" id="GO:0016462">
    <property type="term" value="F:pyrophosphatase activity"/>
    <property type="evidence" value="ECO:0007669"/>
    <property type="project" value="TreeGrafter"/>
</dbReference>
<dbReference type="CDD" id="cd00077">
    <property type="entry name" value="HDc"/>
    <property type="match status" value="1"/>
</dbReference>
<dbReference type="PANTHER" id="PTHR30005">
    <property type="entry name" value="EXOPOLYPHOSPHATASE"/>
    <property type="match status" value="1"/>
</dbReference>
<dbReference type="InterPro" id="IPR030673">
    <property type="entry name" value="PyroPPase_GppA_Ppx"/>
</dbReference>
<sequence>MPTKRIAAIDLGTNSFHAVIVDIQSDGRYTPIDSLKEMIRLGRNGVGKKMTKEDMALGLEALRKIKTLCDHRNVERIMAYATSAIREAPNGGDFVQLVIDELGIKIHPIPGYKEAELIGLAVQHGMTLGEKTSLVMDIGGGSTEFVILNQQEIRYMVSRKIGVSRMTSDFVKSDPVKKKEISDMEKHYRKELSMLTGPVESNKPQLLIGSSGTMQNIAAMIAARQNLDVSLTLNEFEYSKSEFEAFYSWFMTLDRKQRLKVTGLDEKRVDFILPGLVLVKFVLEKFGISRVKTSIQAMREGIIIDFIRHEMKALKMLDKYPEPRRRSVHELLKKYRWAKKHSQHVANLALKLFDDLQTWHKLPYRDRELLEYAALMHDIGYYISSRKHHKHTLYIVLNSNLKGFTQDEIEVMAHVARYHRRSVPKQSHELYAALKPAQRQKIKALAGFLRVADGLDRSHYQNVITFETEVKEVVSLLLTTIADPQLEVWGAGRKSELLAELMGRPIEIRAKR</sequence>
<name>A0A345UPC4_9BACT</name>
<proteinExistence type="predicted"/>
<dbReference type="RefSeq" id="WP_114985432.1">
    <property type="nucleotide sequence ID" value="NZ_CP027806.1"/>
</dbReference>
<accession>A0A345UPC4</accession>
<evidence type="ECO:0000313" key="5">
    <source>
        <dbReference type="Proteomes" id="UP000254808"/>
    </source>
</evidence>
<gene>
    <name evidence="4" type="ORF">CYPRO_3091</name>
</gene>
<dbReference type="OrthoDB" id="9814545at2"/>
<dbReference type="Gene3D" id="3.30.420.40">
    <property type="match status" value="1"/>
</dbReference>
<feature type="domain" description="Ppx/GppA phosphatase C-terminal" evidence="3">
    <location>
        <begin position="324"/>
        <end position="465"/>
    </location>
</feature>
<dbReference type="InterPro" id="IPR043129">
    <property type="entry name" value="ATPase_NBD"/>
</dbReference>
<dbReference type="Gene3D" id="1.10.3210.10">
    <property type="entry name" value="Hypothetical protein af1432"/>
    <property type="match status" value="1"/>
</dbReference>
<evidence type="ECO:0000313" key="4">
    <source>
        <dbReference type="EMBL" id="AXJ02326.1"/>
    </source>
</evidence>
<dbReference type="SUPFAM" id="SSF109604">
    <property type="entry name" value="HD-domain/PDEase-like"/>
    <property type="match status" value="1"/>
</dbReference>
<dbReference type="AlphaFoldDB" id="A0A345UPC4"/>
<protein>
    <submittedName>
        <fullName evidence="4">Exopolyphosphatase / guanosine-5'-triphosphate,3'-diphosphate pyrophosphatase</fullName>
    </submittedName>
</protein>
<dbReference type="Proteomes" id="UP000254808">
    <property type="component" value="Chromosome"/>
</dbReference>
<dbReference type="PANTHER" id="PTHR30005:SF0">
    <property type="entry name" value="RETROGRADE REGULATION PROTEIN 2"/>
    <property type="match status" value="1"/>
</dbReference>
<dbReference type="Pfam" id="PF21447">
    <property type="entry name" value="Ppx-GppA_III"/>
    <property type="match status" value="1"/>
</dbReference>
<dbReference type="Pfam" id="PF02541">
    <property type="entry name" value="Ppx-GppA"/>
    <property type="match status" value="1"/>
</dbReference>
<evidence type="ECO:0000259" key="2">
    <source>
        <dbReference type="Pfam" id="PF02541"/>
    </source>
</evidence>
<evidence type="ECO:0000256" key="1">
    <source>
        <dbReference type="ARBA" id="ARBA00022801"/>
    </source>
</evidence>
<keyword evidence="5" id="KW-1185">Reference proteome</keyword>
<dbReference type="CDD" id="cd24006">
    <property type="entry name" value="ASKHA_NBD_PPX_GppA"/>
    <property type="match status" value="1"/>
</dbReference>
<organism evidence="4 5">
    <name type="scientific">Cyclonatronum proteinivorum</name>
    <dbReference type="NCBI Taxonomy" id="1457365"/>
    <lineage>
        <taxon>Bacteria</taxon>
        <taxon>Pseudomonadati</taxon>
        <taxon>Balneolota</taxon>
        <taxon>Balneolia</taxon>
        <taxon>Balneolales</taxon>
        <taxon>Cyclonatronaceae</taxon>
        <taxon>Cyclonatronum</taxon>
    </lineage>
</organism>
<dbReference type="PIRSF" id="PIRSF001267">
    <property type="entry name" value="Pyrophosphatase_GppA_Ppx"/>
    <property type="match status" value="1"/>
</dbReference>
<dbReference type="SUPFAM" id="SSF53067">
    <property type="entry name" value="Actin-like ATPase domain"/>
    <property type="match status" value="2"/>
</dbReference>
<evidence type="ECO:0000259" key="3">
    <source>
        <dbReference type="Pfam" id="PF21447"/>
    </source>
</evidence>
<dbReference type="KEGG" id="cprv:CYPRO_3091"/>